<evidence type="ECO:0000256" key="6">
    <source>
        <dbReference type="ARBA" id="ARBA00038076"/>
    </source>
</evidence>
<feature type="transmembrane region" description="Helical" evidence="7">
    <location>
        <begin position="709"/>
        <end position="730"/>
    </location>
</feature>
<organism evidence="9 10">
    <name type="scientific">Treponema bryantii</name>
    <dbReference type="NCBI Taxonomy" id="163"/>
    <lineage>
        <taxon>Bacteria</taxon>
        <taxon>Pseudomonadati</taxon>
        <taxon>Spirochaetota</taxon>
        <taxon>Spirochaetia</taxon>
        <taxon>Spirochaetales</taxon>
        <taxon>Treponemataceae</taxon>
        <taxon>Treponema</taxon>
    </lineage>
</organism>
<proteinExistence type="inferred from homology"/>
<dbReference type="InterPro" id="IPR003838">
    <property type="entry name" value="ABC3_permease_C"/>
</dbReference>
<feature type="transmembrane region" description="Helical" evidence="7">
    <location>
        <begin position="419"/>
        <end position="440"/>
    </location>
</feature>
<feature type="transmembrane region" description="Helical" evidence="7">
    <location>
        <begin position="768"/>
        <end position="792"/>
    </location>
</feature>
<dbReference type="InterPro" id="IPR050250">
    <property type="entry name" value="Macrolide_Exporter_MacB"/>
</dbReference>
<dbReference type="Pfam" id="PF02687">
    <property type="entry name" value="FtsX"/>
    <property type="match status" value="2"/>
</dbReference>
<dbReference type="RefSeq" id="WP_074930108.1">
    <property type="nucleotide sequence ID" value="NZ_FORI01000001.1"/>
</dbReference>
<dbReference type="EMBL" id="FORI01000001">
    <property type="protein sequence ID" value="SFI45364.1"/>
    <property type="molecule type" value="Genomic_DNA"/>
</dbReference>
<dbReference type="GO" id="GO:0005886">
    <property type="term" value="C:plasma membrane"/>
    <property type="evidence" value="ECO:0007669"/>
    <property type="project" value="UniProtKB-SubCell"/>
</dbReference>
<evidence type="ECO:0000256" key="5">
    <source>
        <dbReference type="ARBA" id="ARBA00023136"/>
    </source>
</evidence>
<keyword evidence="5 7" id="KW-0472">Membrane</keyword>
<dbReference type="AlphaFoldDB" id="A0A1I3IBI5"/>
<dbReference type="PANTHER" id="PTHR30572:SF4">
    <property type="entry name" value="ABC TRANSPORTER PERMEASE YTRF"/>
    <property type="match status" value="1"/>
</dbReference>
<dbReference type="OrthoDB" id="9780560at2"/>
<feature type="transmembrane region" description="Helical" evidence="7">
    <location>
        <begin position="269"/>
        <end position="293"/>
    </location>
</feature>
<evidence type="ECO:0000256" key="7">
    <source>
        <dbReference type="SAM" id="Phobius"/>
    </source>
</evidence>
<feature type="domain" description="ABC3 transporter permease C-terminal" evidence="8">
    <location>
        <begin position="276"/>
        <end position="399"/>
    </location>
</feature>
<evidence type="ECO:0000256" key="1">
    <source>
        <dbReference type="ARBA" id="ARBA00004651"/>
    </source>
</evidence>
<dbReference type="PANTHER" id="PTHR30572">
    <property type="entry name" value="MEMBRANE COMPONENT OF TRANSPORTER-RELATED"/>
    <property type="match status" value="1"/>
</dbReference>
<evidence type="ECO:0000313" key="10">
    <source>
        <dbReference type="Proteomes" id="UP000182737"/>
    </source>
</evidence>
<dbReference type="Proteomes" id="UP000182737">
    <property type="component" value="Unassembled WGS sequence"/>
</dbReference>
<sequence length="841" mass="94499">MLKVNNKQAIMNLAQSGIKTNPKKYLVLVFAVVLTTVLFSSLFTIGSSLLNEIQKATMRQVGGSAHAGLKYLSESEYDLVKDDKKVKDISYRILVGTCEGEVFNKTYTEVNWAEPLNAKYGFCYPEVGSYPQKENEIVVSDIILNRLSEKLGGEELTVGSHIEISIRIGEDLVTKDFVVSGFYRGDSISIAQMALVSKAFQEKYAPVKTVKYTESEQNNYVGWIMADVNYKNAFNIRGKTKALIQRSGLREDLDYGINWAYLGTQMDPMMAALCLILIATFIFAGYLIIYNIFDLNILSDIQEYGLLKTIGTTGRQLRKIIMLRASMICAAGIPLGLLLGIGVGGLLLPVISNQLETVTVDKGKVHINLLAILAAILFSYLTVVISALKPCRKMSKVSPVETVKYTMPLDKKSKPKKKMLTVVMSLSLSLIVLNSVITIVKGFNMDGFIEDMVISDYSVQEAQLDQPGSSYKDTQGVSQDFLAALANQEGVEETGNIYFGNPNHTFSEDDWKKIKENFLCREEVKQKIIKYNSYGNKGFDIDEYLKYLDQEKTLDGNTYGLGKFACEKLKVIQTLDGSSQIDWNQFNSGDYVLASQFEDEGGVLINIVEPGEKVQVEGKEYTVLAIVEMPYAMRLQAYSQIQCDFMLPENEFLSLYQNWNPMRTLIDVQNEKEETFENWLSSYTKQIESSLSYKSKDDIKDEYKSFGDMIGIVGTVVAVILALIGIMNFSNTIVTSIITRSREFAMLEAVGMTGKQQKRRVMKEGLEYFLWTLAASLVFASLLSCTVVRLLINELAMFNWNFSLMPVLYCLPFICLLVLVIPVIVYNRISRKSVVERLRCE</sequence>
<reference evidence="10" key="1">
    <citation type="submission" date="2016-10" db="EMBL/GenBank/DDBJ databases">
        <authorList>
            <person name="Varghese N."/>
            <person name="Submissions S."/>
        </authorList>
    </citation>
    <scope>NUCLEOTIDE SEQUENCE [LARGE SCALE GENOMIC DNA]</scope>
    <source>
        <strain evidence="10">XBD1002</strain>
    </source>
</reference>
<comment type="subcellular location">
    <subcellularLocation>
        <location evidence="1">Cell membrane</location>
        <topology evidence="1">Multi-pass membrane protein</topology>
    </subcellularLocation>
</comment>
<protein>
    <submittedName>
        <fullName evidence="9">Putative ABC transport system permease protein</fullName>
    </submittedName>
</protein>
<evidence type="ECO:0000313" key="9">
    <source>
        <dbReference type="EMBL" id="SFI45364.1"/>
    </source>
</evidence>
<keyword evidence="4 7" id="KW-1133">Transmembrane helix</keyword>
<feature type="domain" description="ABC3 transporter permease C-terminal" evidence="8">
    <location>
        <begin position="716"/>
        <end position="833"/>
    </location>
</feature>
<keyword evidence="2" id="KW-1003">Cell membrane</keyword>
<accession>A0A1I3IBI5</accession>
<feature type="transmembrane region" description="Helical" evidence="7">
    <location>
        <begin position="367"/>
        <end position="388"/>
    </location>
</feature>
<keyword evidence="10" id="KW-1185">Reference proteome</keyword>
<comment type="similarity">
    <text evidence="6">Belongs to the ABC-4 integral membrane protein family.</text>
</comment>
<evidence type="ECO:0000256" key="3">
    <source>
        <dbReference type="ARBA" id="ARBA00022692"/>
    </source>
</evidence>
<evidence type="ECO:0000259" key="8">
    <source>
        <dbReference type="Pfam" id="PF02687"/>
    </source>
</evidence>
<feature type="transmembrane region" description="Helical" evidence="7">
    <location>
        <begin position="325"/>
        <end position="347"/>
    </location>
</feature>
<name>A0A1I3IBI5_9SPIR</name>
<gene>
    <name evidence="9" type="ORF">SAMN04487775_101479</name>
</gene>
<dbReference type="GO" id="GO:0022857">
    <property type="term" value="F:transmembrane transporter activity"/>
    <property type="evidence" value="ECO:0007669"/>
    <property type="project" value="TreeGrafter"/>
</dbReference>
<keyword evidence="3 7" id="KW-0812">Transmembrane</keyword>
<feature type="transmembrane region" description="Helical" evidence="7">
    <location>
        <begin position="804"/>
        <end position="829"/>
    </location>
</feature>
<evidence type="ECO:0000256" key="4">
    <source>
        <dbReference type="ARBA" id="ARBA00022989"/>
    </source>
</evidence>
<feature type="transmembrane region" description="Helical" evidence="7">
    <location>
        <begin position="25"/>
        <end position="50"/>
    </location>
</feature>
<evidence type="ECO:0000256" key="2">
    <source>
        <dbReference type="ARBA" id="ARBA00022475"/>
    </source>
</evidence>